<dbReference type="GeneID" id="59454918"/>
<reference evidence="2 3" key="1">
    <citation type="submission" date="2020-10" db="EMBL/GenBank/DDBJ databases">
        <title>Complete genome sequence of Thermosphaera aggregans strain 3507.</title>
        <authorList>
            <person name="Zayulina K.S."/>
            <person name="Elcheninov A.G."/>
            <person name="Toshchakov S.V."/>
            <person name="Kublanov I.V."/>
            <person name="Kochetkova T.V."/>
        </authorList>
    </citation>
    <scope>NUCLEOTIDE SEQUENCE [LARGE SCALE GENOMIC DNA]</scope>
    <source>
        <strain evidence="2 3">3507</strain>
    </source>
</reference>
<keyword evidence="1" id="KW-0812">Transmembrane</keyword>
<accession>A0A7M1UPI8</accession>
<evidence type="ECO:0000313" key="2">
    <source>
        <dbReference type="EMBL" id="QOR94150.1"/>
    </source>
</evidence>
<evidence type="ECO:0000313" key="3">
    <source>
        <dbReference type="Proteomes" id="UP000593766"/>
    </source>
</evidence>
<feature type="transmembrane region" description="Helical" evidence="1">
    <location>
        <begin position="220"/>
        <end position="243"/>
    </location>
</feature>
<evidence type="ECO:0000256" key="1">
    <source>
        <dbReference type="SAM" id="Phobius"/>
    </source>
</evidence>
<dbReference type="OrthoDB" id="374205at2157"/>
<organism evidence="2 3">
    <name type="scientific">Thermosphaera chiliense</name>
    <dbReference type="NCBI Taxonomy" id="3402707"/>
    <lineage>
        <taxon>Archaea</taxon>
        <taxon>Thermoproteota</taxon>
        <taxon>Thermoprotei</taxon>
        <taxon>Desulfurococcales</taxon>
        <taxon>Desulfurococcaceae</taxon>
        <taxon>Thermosphaera</taxon>
    </lineage>
</organism>
<protein>
    <submittedName>
        <fullName evidence="2">Uncharacterized protein</fullName>
    </submittedName>
</protein>
<keyword evidence="1" id="KW-0472">Membrane</keyword>
<feature type="transmembrane region" description="Helical" evidence="1">
    <location>
        <begin position="141"/>
        <end position="165"/>
    </location>
</feature>
<feature type="transmembrane region" description="Helical" evidence="1">
    <location>
        <begin position="25"/>
        <end position="46"/>
    </location>
</feature>
<gene>
    <name evidence="2" type="ORF">IMZ38_05830</name>
</gene>
<feature type="transmembrane region" description="Helical" evidence="1">
    <location>
        <begin position="95"/>
        <end position="121"/>
    </location>
</feature>
<proteinExistence type="predicted"/>
<feature type="transmembrane region" description="Helical" evidence="1">
    <location>
        <begin position="177"/>
        <end position="200"/>
    </location>
</feature>
<feature type="transmembrane region" description="Helical" evidence="1">
    <location>
        <begin position="52"/>
        <end position="74"/>
    </location>
</feature>
<sequence>MKMLTRYLRLLYVGGVLARLHLTSYISWIINGVFWSIILIIPASYLSPDPVITLKLLVPGIVGMSLASTGLWTGTEFLRWMVHDGLTDMFRENGLGVYHYIVCTLPVDLLLAGMASLALLGLVSSGFYSIDPAWWLEGNPLLIALGLSTLMVVELFYGALAGYLYTKTRLSGSWTGLLQIVVTVGTIIPASTYPLPYIAFLNPASLSAELLRASYGVSGFEPAFLVLLTGILTPTYLYISWVLSKKSDELIARHGLEYRI</sequence>
<dbReference type="AlphaFoldDB" id="A0A7M1UPI8"/>
<dbReference type="KEGG" id="tcs:IMZ38_05830"/>
<dbReference type="Proteomes" id="UP000593766">
    <property type="component" value="Chromosome"/>
</dbReference>
<keyword evidence="1" id="KW-1133">Transmembrane helix</keyword>
<keyword evidence="3" id="KW-1185">Reference proteome</keyword>
<dbReference type="RefSeq" id="WP_193435952.1">
    <property type="nucleotide sequence ID" value="NZ_CP063144.1"/>
</dbReference>
<name>A0A7M1UPI8_9CREN</name>
<dbReference type="EMBL" id="CP063144">
    <property type="protein sequence ID" value="QOR94150.1"/>
    <property type="molecule type" value="Genomic_DNA"/>
</dbReference>